<evidence type="ECO:0000313" key="2">
    <source>
        <dbReference type="Proteomes" id="UP001500567"/>
    </source>
</evidence>
<gene>
    <name evidence="1" type="ORF">GCM10022408_02710</name>
</gene>
<dbReference type="Proteomes" id="UP001500567">
    <property type="component" value="Unassembled WGS sequence"/>
</dbReference>
<sequence>MLNRRVSQCEDVKHCETLRFNTAKHCVKAFCVSPTTAFIVSRLKNLLLLTFLLLAGLTGQAQQTGLAALLRRENVPGIQLIHTKSGKSTVYNLGLRKAGSTAAVDARTVFQAA</sequence>
<accession>A0ABP7RCR8</accession>
<proteinExistence type="predicted"/>
<protein>
    <submittedName>
        <fullName evidence="1">Uncharacterized protein</fullName>
    </submittedName>
</protein>
<evidence type="ECO:0000313" key="1">
    <source>
        <dbReference type="EMBL" id="GAA3995623.1"/>
    </source>
</evidence>
<comment type="caution">
    <text evidence="1">The sequence shown here is derived from an EMBL/GenBank/DDBJ whole genome shotgun (WGS) entry which is preliminary data.</text>
</comment>
<reference evidence="2" key="1">
    <citation type="journal article" date="2019" name="Int. J. Syst. Evol. Microbiol.">
        <title>The Global Catalogue of Microorganisms (GCM) 10K type strain sequencing project: providing services to taxonomists for standard genome sequencing and annotation.</title>
        <authorList>
            <consortium name="The Broad Institute Genomics Platform"/>
            <consortium name="The Broad Institute Genome Sequencing Center for Infectious Disease"/>
            <person name="Wu L."/>
            <person name="Ma J."/>
        </authorList>
    </citation>
    <scope>NUCLEOTIDE SEQUENCE [LARGE SCALE GENOMIC DNA]</scope>
    <source>
        <strain evidence="2">JCM 17224</strain>
    </source>
</reference>
<organism evidence="1 2">
    <name type="scientific">Hymenobacter fastidiosus</name>
    <dbReference type="NCBI Taxonomy" id="486264"/>
    <lineage>
        <taxon>Bacteria</taxon>
        <taxon>Pseudomonadati</taxon>
        <taxon>Bacteroidota</taxon>
        <taxon>Cytophagia</taxon>
        <taxon>Cytophagales</taxon>
        <taxon>Hymenobacteraceae</taxon>
        <taxon>Hymenobacter</taxon>
    </lineage>
</organism>
<name>A0ABP7RCR8_9BACT</name>
<dbReference type="EMBL" id="BAABDJ010000002">
    <property type="protein sequence ID" value="GAA3995623.1"/>
    <property type="molecule type" value="Genomic_DNA"/>
</dbReference>
<keyword evidence="2" id="KW-1185">Reference proteome</keyword>